<dbReference type="PANTHER" id="PTHR21549">
    <property type="entry name" value="MUTATED IN BLADDER CANCER 1"/>
    <property type="match status" value="1"/>
</dbReference>
<dbReference type="Proteomes" id="UP000694044">
    <property type="component" value="Unassembled WGS sequence"/>
</dbReference>
<dbReference type="PANTHER" id="PTHR21549:SF1">
    <property type="entry name" value="COILED-COIL DOMAIN-CONTAINING PROTEIN 148"/>
    <property type="match status" value="1"/>
</dbReference>
<protein>
    <submittedName>
        <fullName evidence="4">Uncharacterized protein</fullName>
    </submittedName>
</protein>
<feature type="compositionally biased region" description="Basic and acidic residues" evidence="3">
    <location>
        <begin position="144"/>
        <end position="162"/>
    </location>
</feature>
<accession>A0A8T1WE90</accession>
<dbReference type="OrthoDB" id="448087at2759"/>
<sequence>MATTKKATAPMPGTRKKVFRATAGLTIEQQLQMASQLQAQGDDVLKTIQQMKKTSKNQKLTTKANNLKVIAAMKRAPDPLLTNSFVQFEWLQEHTRTKKLEENCSKELESLLLRIFNDASTARESTKLRPQGTPSKSNVNTPRSDCDGQHSDDEDNNNKDDSDNNPTESSSTLMSTSTIYAAELEDLIRTEQLNRVGLINQITSEREQRAALKQLLSVFSRAQGSDKDPETNNQSSSEDMQANVRLLIYDAVIGRQMIEATLEEEVELCEKDFDTCYRKVLKTLGDGVHSAAVSSENQRDQEEKIAAMVDAAGGNECPDEMLRLEMASEFRKVFVELRDVLTTHEQEFIKAASASDVAGSFEAATSKSGGWSESDEERFLKVLHSYEKKQGPGKKPQLLYDQLALVLPNVPLLEIKKHVKFHQHFRFHQEKRKDRQREFQRKLEELQSNAATKFRVAVEQEQERLRRLQQLTEMQQQCQQRHGQVSQWRVTKEAKERIEKQQREIEQLMEIQKLQDQELRWRRKHDQQKLAVDEYKKGKVLEQMADEKLTIEEEQRREEERALQSVANAERVQYRHHEFQRKLGDMKQEELHKVQLEEQRLAKLNELKETTPYAQIIANIAPDPERTRQETAAFRANVEAAQEGLPITETGLFPSHGYDCETLFKNARFKLGIALRNAGLNSSEYARQALANVKVCNVGAYRNHVAESTKLW</sequence>
<feature type="coiled-coil region" evidence="2">
    <location>
        <begin position="429"/>
        <end position="607"/>
    </location>
</feature>
<organism evidence="4 5">
    <name type="scientific">Phytophthora pseudosyringae</name>
    <dbReference type="NCBI Taxonomy" id="221518"/>
    <lineage>
        <taxon>Eukaryota</taxon>
        <taxon>Sar</taxon>
        <taxon>Stramenopiles</taxon>
        <taxon>Oomycota</taxon>
        <taxon>Peronosporomycetes</taxon>
        <taxon>Peronosporales</taxon>
        <taxon>Peronosporaceae</taxon>
        <taxon>Phytophthora</taxon>
    </lineage>
</organism>
<dbReference type="EMBL" id="JAGDFM010000020">
    <property type="protein sequence ID" value="KAG7391501.1"/>
    <property type="molecule type" value="Genomic_DNA"/>
</dbReference>
<evidence type="ECO:0000256" key="2">
    <source>
        <dbReference type="SAM" id="Coils"/>
    </source>
</evidence>
<evidence type="ECO:0000313" key="4">
    <source>
        <dbReference type="EMBL" id="KAG7391501.1"/>
    </source>
</evidence>
<dbReference type="InterPro" id="IPR039902">
    <property type="entry name" value="CCDC148/CCDC112"/>
</dbReference>
<name>A0A8T1WE90_9STRA</name>
<evidence type="ECO:0000313" key="5">
    <source>
        <dbReference type="Proteomes" id="UP000694044"/>
    </source>
</evidence>
<reference evidence="4" key="1">
    <citation type="submission" date="2021-02" db="EMBL/GenBank/DDBJ databases">
        <authorList>
            <person name="Palmer J.M."/>
        </authorList>
    </citation>
    <scope>NUCLEOTIDE SEQUENCE</scope>
    <source>
        <strain evidence="4">SCRP734</strain>
    </source>
</reference>
<evidence type="ECO:0000256" key="3">
    <source>
        <dbReference type="SAM" id="MobiDB-lite"/>
    </source>
</evidence>
<proteinExistence type="predicted"/>
<feature type="region of interest" description="Disordered" evidence="3">
    <location>
        <begin position="123"/>
        <end position="175"/>
    </location>
</feature>
<comment type="caution">
    <text evidence="4">The sequence shown here is derived from an EMBL/GenBank/DDBJ whole genome shotgun (WGS) entry which is preliminary data.</text>
</comment>
<dbReference type="AlphaFoldDB" id="A0A8T1WE90"/>
<keyword evidence="1 2" id="KW-0175">Coiled coil</keyword>
<gene>
    <name evidence="4" type="ORF">PHYPSEUDO_004571</name>
</gene>
<feature type="compositionally biased region" description="Polar residues" evidence="3">
    <location>
        <begin position="132"/>
        <end position="143"/>
    </location>
</feature>
<keyword evidence="5" id="KW-1185">Reference proteome</keyword>
<evidence type="ECO:0000256" key="1">
    <source>
        <dbReference type="ARBA" id="ARBA00023054"/>
    </source>
</evidence>
<feature type="compositionally biased region" description="Low complexity" evidence="3">
    <location>
        <begin position="164"/>
        <end position="175"/>
    </location>
</feature>